<dbReference type="InterPro" id="IPR006879">
    <property type="entry name" value="YdjC-like"/>
</dbReference>
<keyword evidence="4" id="KW-0460">Magnesium</keyword>
<evidence type="ECO:0000256" key="1">
    <source>
        <dbReference type="ARBA" id="ARBA00001946"/>
    </source>
</evidence>
<dbReference type="Gene3D" id="3.20.20.370">
    <property type="entry name" value="Glycoside hydrolase/deacetylase"/>
    <property type="match status" value="1"/>
</dbReference>
<keyword evidence="2" id="KW-0479">Metal-binding</keyword>
<evidence type="ECO:0000256" key="3">
    <source>
        <dbReference type="ARBA" id="ARBA00022801"/>
    </source>
</evidence>
<dbReference type="SUPFAM" id="SSF88713">
    <property type="entry name" value="Glycoside hydrolase/deacetylase"/>
    <property type="match status" value="1"/>
</dbReference>
<evidence type="ECO:0000256" key="4">
    <source>
        <dbReference type="ARBA" id="ARBA00022842"/>
    </source>
</evidence>
<dbReference type="PANTHER" id="PTHR31609">
    <property type="entry name" value="YDJC DEACETYLASE FAMILY MEMBER"/>
    <property type="match status" value="1"/>
</dbReference>
<comment type="caution">
    <text evidence="6">The sequence shown here is derived from an EMBL/GenBank/DDBJ whole genome shotgun (WGS) entry which is preliminary data.</text>
</comment>
<reference evidence="6" key="1">
    <citation type="submission" date="2022-04" db="EMBL/GenBank/DDBJ databases">
        <title>Shinella lacus sp. nov., a novel member of the genus Shinella from water.</title>
        <authorList>
            <person name="Deng Y."/>
        </authorList>
    </citation>
    <scope>NUCLEOTIDE SEQUENCE</scope>
    <source>
        <strain evidence="6">JCM 31239</strain>
    </source>
</reference>
<gene>
    <name evidence="6" type="ORF">GB928_010885</name>
</gene>
<keyword evidence="5" id="KW-0119">Carbohydrate metabolism</keyword>
<comment type="cofactor">
    <cofactor evidence="1">
        <name>Mg(2+)</name>
        <dbReference type="ChEBI" id="CHEBI:18420"/>
    </cofactor>
</comment>
<accession>A0ABT8XD72</accession>
<dbReference type="Proteomes" id="UP001177080">
    <property type="component" value="Unassembled WGS sequence"/>
</dbReference>
<proteinExistence type="predicted"/>
<dbReference type="InterPro" id="IPR011330">
    <property type="entry name" value="Glyco_hydro/deAcase_b/a-brl"/>
</dbReference>
<dbReference type="EMBL" id="WHSC02000005">
    <property type="protein sequence ID" value="MDO6121687.1"/>
    <property type="molecule type" value="Genomic_DNA"/>
</dbReference>
<dbReference type="Pfam" id="PF04794">
    <property type="entry name" value="YdjC"/>
    <property type="match status" value="1"/>
</dbReference>
<dbReference type="PANTHER" id="PTHR31609:SF1">
    <property type="entry name" value="CARBOHYDRATE DEACETYLASE"/>
    <property type="match status" value="1"/>
</dbReference>
<organism evidence="6 7">
    <name type="scientific">Shinella curvata</name>
    <dbReference type="NCBI Taxonomy" id="1817964"/>
    <lineage>
        <taxon>Bacteria</taxon>
        <taxon>Pseudomonadati</taxon>
        <taxon>Pseudomonadota</taxon>
        <taxon>Alphaproteobacteria</taxon>
        <taxon>Hyphomicrobiales</taxon>
        <taxon>Rhizobiaceae</taxon>
        <taxon>Shinella</taxon>
    </lineage>
</organism>
<evidence type="ECO:0000313" key="6">
    <source>
        <dbReference type="EMBL" id="MDO6121687.1"/>
    </source>
</evidence>
<name>A0ABT8XD72_9HYPH</name>
<sequence length="245" mass="26726">MRIADDFGLGREHDKVILDLIERRRLDGTSVMIDGDIAARDVDRLRQLRSHGVQVGLHLNVTHDFSGKAAHRDVGRLLLACLSGRLPEGIRGEFQRQSEKFQTVFGFTPDYYDGHQHCHCLPGLDTVAADLPHDAGTWIRVPVPATLAGLVLNLRAGGPKVLLIATLALLAGRTFRKAGWARNRDFSGFLHLDHPDQVARWLPRLLAAAPTDGVTMVHPGSATDPVQCPGHIAESRGIEASILSA</sequence>
<keyword evidence="3" id="KW-0378">Hydrolase</keyword>
<evidence type="ECO:0000313" key="7">
    <source>
        <dbReference type="Proteomes" id="UP001177080"/>
    </source>
</evidence>
<evidence type="ECO:0000256" key="2">
    <source>
        <dbReference type="ARBA" id="ARBA00022723"/>
    </source>
</evidence>
<keyword evidence="7" id="KW-1185">Reference proteome</keyword>
<protein>
    <submittedName>
        <fullName evidence="6">ChbG/HpnK family deacetylase</fullName>
    </submittedName>
</protein>
<dbReference type="RefSeq" id="WP_244762233.1">
    <property type="nucleotide sequence ID" value="NZ_JALJCJ010000005.1"/>
</dbReference>
<evidence type="ECO:0000256" key="5">
    <source>
        <dbReference type="ARBA" id="ARBA00023277"/>
    </source>
</evidence>